<dbReference type="PaxDb" id="4081-Solyc07g055600.1.1"/>
<sequence>MKKTCTLKSTPKVIINNSCKSCLPHSAHSQYFKKANSTRPYAKHFIYLVHV</sequence>
<protein>
    <submittedName>
        <fullName evidence="1">Uncharacterized protein</fullName>
    </submittedName>
</protein>
<evidence type="ECO:0000313" key="2">
    <source>
        <dbReference type="Proteomes" id="UP000004994"/>
    </source>
</evidence>
<dbReference type="Proteomes" id="UP000004994">
    <property type="component" value="Chromosome 7"/>
</dbReference>
<reference evidence="1" key="2">
    <citation type="submission" date="2019-01" db="UniProtKB">
        <authorList>
            <consortium name="EnsemblPlants"/>
        </authorList>
    </citation>
    <scope>IDENTIFICATION</scope>
    <source>
        <strain evidence="1">cv. Heinz 1706</strain>
    </source>
</reference>
<dbReference type="Gramene" id="Solyc07g055600.1.1">
    <property type="protein sequence ID" value="Solyc07g055600.1.1.1"/>
    <property type="gene ID" value="Solyc07g055600.1"/>
</dbReference>
<dbReference type="InParanoid" id="A0A3Q7HDG9"/>
<accession>A0A3Q7HDG9</accession>
<proteinExistence type="predicted"/>
<evidence type="ECO:0000313" key="1">
    <source>
        <dbReference type="EnsemblPlants" id="Solyc07g055600.1.1.1"/>
    </source>
</evidence>
<dbReference type="EnsemblPlants" id="Solyc07g055600.1.1">
    <property type="protein sequence ID" value="Solyc07g055600.1.1.1"/>
    <property type="gene ID" value="Solyc07g055600.1"/>
</dbReference>
<dbReference type="AlphaFoldDB" id="A0A3Q7HDG9"/>
<reference evidence="1" key="1">
    <citation type="journal article" date="2012" name="Nature">
        <title>The tomato genome sequence provides insights into fleshy fruit evolution.</title>
        <authorList>
            <consortium name="Tomato Genome Consortium"/>
        </authorList>
    </citation>
    <scope>NUCLEOTIDE SEQUENCE [LARGE SCALE GENOMIC DNA]</scope>
    <source>
        <strain evidence="1">cv. Heinz 1706</strain>
    </source>
</reference>
<keyword evidence="2" id="KW-1185">Reference proteome</keyword>
<organism evidence="1">
    <name type="scientific">Solanum lycopersicum</name>
    <name type="common">Tomato</name>
    <name type="synonym">Lycopersicon esculentum</name>
    <dbReference type="NCBI Taxonomy" id="4081"/>
    <lineage>
        <taxon>Eukaryota</taxon>
        <taxon>Viridiplantae</taxon>
        <taxon>Streptophyta</taxon>
        <taxon>Embryophyta</taxon>
        <taxon>Tracheophyta</taxon>
        <taxon>Spermatophyta</taxon>
        <taxon>Magnoliopsida</taxon>
        <taxon>eudicotyledons</taxon>
        <taxon>Gunneridae</taxon>
        <taxon>Pentapetalae</taxon>
        <taxon>asterids</taxon>
        <taxon>lamiids</taxon>
        <taxon>Solanales</taxon>
        <taxon>Solanaceae</taxon>
        <taxon>Solanoideae</taxon>
        <taxon>Solaneae</taxon>
        <taxon>Solanum</taxon>
        <taxon>Solanum subgen. Lycopersicon</taxon>
    </lineage>
</organism>
<name>A0A3Q7HDG9_SOLLC</name>